<name>X1RN59_9ZZZZ</name>
<evidence type="ECO:0000313" key="2">
    <source>
        <dbReference type="EMBL" id="GAI56949.1"/>
    </source>
</evidence>
<evidence type="ECO:0000256" key="1">
    <source>
        <dbReference type="SAM" id="MobiDB-lite"/>
    </source>
</evidence>
<organism evidence="2">
    <name type="scientific">marine sediment metagenome</name>
    <dbReference type="NCBI Taxonomy" id="412755"/>
    <lineage>
        <taxon>unclassified sequences</taxon>
        <taxon>metagenomes</taxon>
        <taxon>ecological metagenomes</taxon>
    </lineage>
</organism>
<sequence length="125" mass="14655">MLKKRRKFTKGQAIVIKSKAIYGWRPWVTVEKDDPEHNQVWVKEISPAVKYEDIEEEEESNPGRNPMPRTETERLSFHERIFGKGSTPPLERLRRGQTTNDLLPMPPETGPPLPRILDIKWPWAK</sequence>
<gene>
    <name evidence="2" type="ORF">S06H3_53482</name>
</gene>
<reference evidence="2" key="1">
    <citation type="journal article" date="2014" name="Front. Microbiol.">
        <title>High frequency of phylogenetically diverse reductive dehalogenase-homologous genes in deep subseafloor sedimentary metagenomes.</title>
        <authorList>
            <person name="Kawai M."/>
            <person name="Futagami T."/>
            <person name="Toyoda A."/>
            <person name="Takaki Y."/>
            <person name="Nishi S."/>
            <person name="Hori S."/>
            <person name="Arai W."/>
            <person name="Tsubouchi T."/>
            <person name="Morono Y."/>
            <person name="Uchiyama I."/>
            <person name="Ito T."/>
            <person name="Fujiyama A."/>
            <person name="Inagaki F."/>
            <person name="Takami H."/>
        </authorList>
    </citation>
    <scope>NUCLEOTIDE SEQUENCE</scope>
    <source>
        <strain evidence="2">Expedition CK06-06</strain>
    </source>
</reference>
<feature type="compositionally biased region" description="Pro residues" evidence="1">
    <location>
        <begin position="104"/>
        <end position="114"/>
    </location>
</feature>
<feature type="region of interest" description="Disordered" evidence="1">
    <location>
        <begin position="79"/>
        <end position="114"/>
    </location>
</feature>
<dbReference type="EMBL" id="BARV01034101">
    <property type="protein sequence ID" value="GAI56949.1"/>
    <property type="molecule type" value="Genomic_DNA"/>
</dbReference>
<proteinExistence type="predicted"/>
<comment type="caution">
    <text evidence="2">The sequence shown here is derived from an EMBL/GenBank/DDBJ whole genome shotgun (WGS) entry which is preliminary data.</text>
</comment>
<dbReference type="AlphaFoldDB" id="X1RN59"/>
<protein>
    <submittedName>
        <fullName evidence="2">Uncharacterized protein</fullName>
    </submittedName>
</protein>
<accession>X1RN59</accession>